<dbReference type="InterPro" id="IPR017900">
    <property type="entry name" value="4Fe4S_Fe_S_CS"/>
</dbReference>
<protein>
    <recommendedName>
        <fullName evidence="2">F-box domain-containing protein</fullName>
    </recommendedName>
</protein>
<organism evidence="3 4">
    <name type="scientific">Tetracentron sinense</name>
    <name type="common">Spur-leaf</name>
    <dbReference type="NCBI Taxonomy" id="13715"/>
    <lineage>
        <taxon>Eukaryota</taxon>
        <taxon>Viridiplantae</taxon>
        <taxon>Streptophyta</taxon>
        <taxon>Embryophyta</taxon>
        <taxon>Tracheophyta</taxon>
        <taxon>Spermatophyta</taxon>
        <taxon>Magnoliopsida</taxon>
        <taxon>Trochodendrales</taxon>
        <taxon>Trochodendraceae</taxon>
        <taxon>Tetracentron</taxon>
    </lineage>
</organism>
<dbReference type="Proteomes" id="UP000655225">
    <property type="component" value="Unassembled WGS sequence"/>
</dbReference>
<dbReference type="InterPro" id="IPR050648">
    <property type="entry name" value="F-box_LRR-repeat"/>
</dbReference>
<dbReference type="OMA" id="CEECGGC"/>
<gene>
    <name evidence="3" type="ORF">HHK36_014832</name>
</gene>
<feature type="domain" description="F-box" evidence="2">
    <location>
        <begin position="37"/>
        <end position="84"/>
    </location>
</feature>
<name>A0A834Z3H8_TETSI</name>
<reference evidence="3 4" key="1">
    <citation type="submission" date="2020-04" db="EMBL/GenBank/DDBJ databases">
        <title>Plant Genome Project.</title>
        <authorList>
            <person name="Zhang R.-G."/>
        </authorList>
    </citation>
    <scope>NUCLEOTIDE SEQUENCE [LARGE SCALE GENOMIC DNA]</scope>
    <source>
        <strain evidence="3">YNK0</strain>
        <tissue evidence="3">Leaf</tissue>
    </source>
</reference>
<evidence type="ECO:0000313" key="3">
    <source>
        <dbReference type="EMBL" id="KAF8398967.1"/>
    </source>
</evidence>
<dbReference type="SUPFAM" id="SSF81383">
    <property type="entry name" value="F-box domain"/>
    <property type="match status" value="1"/>
</dbReference>
<dbReference type="AlphaFoldDB" id="A0A834Z3H8"/>
<keyword evidence="4" id="KW-1185">Reference proteome</keyword>
<evidence type="ECO:0000259" key="2">
    <source>
        <dbReference type="PROSITE" id="PS50181"/>
    </source>
</evidence>
<sequence>MDMENSPFETNQNHEDRKGSRGFQLIAQKRSSAEVEEVIEPDQPHKALFFVLAYLPLFELLSMIQVCRLLRDAVNHDVLLWLDIFVEKPLNLRISDNILMKITSKAHGRLRTLALYGCVRITDDGIQVVIENNPHINKLYVPACTGITPQGIVRAVKMLTDHNRDLKCLQIYGLYDIKKEHLESIYSCLQINPIQQKQQQASMFLAYRRISKLRQEDATQPIDIEICPKCTEIRLVFDCPRESCRRKREHPLTECRACYICIPRCEECGGCIDFEELEETACMDTLCSDCWLQLPKCNLCNKPYCNLHTDRQWIPPSSGHSTGFICDVCHMIYTENLAE</sequence>
<evidence type="ECO:0000313" key="4">
    <source>
        <dbReference type="Proteomes" id="UP000655225"/>
    </source>
</evidence>
<accession>A0A834Z3H8</accession>
<dbReference type="OrthoDB" id="10044893at2759"/>
<proteinExistence type="predicted"/>
<dbReference type="PANTHER" id="PTHR13382:SF16">
    <property type="entry name" value="F-BOX PROTEIN SKIP28"/>
    <property type="match status" value="1"/>
</dbReference>
<dbReference type="PANTHER" id="PTHR13382">
    <property type="entry name" value="MITOCHONDRIAL ATP SYNTHASE COUPLING FACTOR B"/>
    <property type="match status" value="1"/>
</dbReference>
<dbReference type="Gene3D" id="3.80.10.10">
    <property type="entry name" value="Ribonuclease Inhibitor"/>
    <property type="match status" value="1"/>
</dbReference>
<comment type="caution">
    <text evidence="3">The sequence shown here is derived from an EMBL/GenBank/DDBJ whole genome shotgun (WGS) entry which is preliminary data.</text>
</comment>
<dbReference type="InterPro" id="IPR001810">
    <property type="entry name" value="F-box_dom"/>
</dbReference>
<dbReference type="PROSITE" id="PS00198">
    <property type="entry name" value="4FE4S_FER_1"/>
    <property type="match status" value="1"/>
</dbReference>
<dbReference type="PROSITE" id="PS50181">
    <property type="entry name" value="FBOX"/>
    <property type="match status" value="1"/>
</dbReference>
<evidence type="ECO:0000256" key="1">
    <source>
        <dbReference type="SAM" id="MobiDB-lite"/>
    </source>
</evidence>
<dbReference type="Pfam" id="PF12937">
    <property type="entry name" value="F-box-like"/>
    <property type="match status" value="1"/>
</dbReference>
<dbReference type="InterPro" id="IPR032675">
    <property type="entry name" value="LRR_dom_sf"/>
</dbReference>
<dbReference type="EMBL" id="JABCRI010000010">
    <property type="protein sequence ID" value="KAF8398967.1"/>
    <property type="molecule type" value="Genomic_DNA"/>
</dbReference>
<dbReference type="GO" id="GO:0005737">
    <property type="term" value="C:cytoplasm"/>
    <property type="evidence" value="ECO:0007669"/>
    <property type="project" value="TreeGrafter"/>
</dbReference>
<feature type="region of interest" description="Disordered" evidence="1">
    <location>
        <begin position="1"/>
        <end position="21"/>
    </location>
</feature>
<dbReference type="InterPro" id="IPR036047">
    <property type="entry name" value="F-box-like_dom_sf"/>
</dbReference>
<dbReference type="SUPFAM" id="SSF52047">
    <property type="entry name" value="RNI-like"/>
    <property type="match status" value="1"/>
</dbReference>